<dbReference type="EMBL" id="JADIJS010000005">
    <property type="protein sequence ID" value="MBO1041983.1"/>
    <property type="molecule type" value="Genomic_DNA"/>
</dbReference>
<sequence length="233" mass="26363">MIDAARFSSSYTSFWNITTPTCEHLIRKINLSLYERENPVLPTSINSNRALIAEFGFEYFYLLHQGMDKIHKKDVLIENSLTEAKKRIFKLRGSDLNSYELGNEQIIEGIAIAGRLSAFFSLSKYRLDVRPLIPGCGFVDQSEADVVKDDAIYEVKAVDRLFRSSDLRQLITYAALHSLKNGNDIKSVGVYNPRRGISFCLPLSFVAREISGKSQFDLFEDIYQAISGNGVSR</sequence>
<comment type="caution">
    <text evidence="1">The sequence shown here is derived from an EMBL/GenBank/DDBJ whole genome shotgun (WGS) entry which is preliminary data.</text>
</comment>
<evidence type="ECO:0000313" key="1">
    <source>
        <dbReference type="EMBL" id="MBO1041983.1"/>
    </source>
</evidence>
<name>A0ABS3K4Z5_9HYPH</name>
<dbReference type="RefSeq" id="WP_207490093.1">
    <property type="nucleotide sequence ID" value="NZ_JADIJS010000005.1"/>
</dbReference>
<evidence type="ECO:0000313" key="2">
    <source>
        <dbReference type="Proteomes" id="UP000718278"/>
    </source>
</evidence>
<dbReference type="Proteomes" id="UP000718278">
    <property type="component" value="Unassembled WGS sequence"/>
</dbReference>
<gene>
    <name evidence="1" type="ORF">IPV26_20145</name>
</gene>
<evidence type="ECO:0008006" key="3">
    <source>
        <dbReference type="Google" id="ProtNLM"/>
    </source>
</evidence>
<accession>A0ABS3K4Z5</accession>
<reference evidence="1 2" key="1">
    <citation type="submission" date="2020-10" db="EMBL/GenBank/DDBJ databases">
        <title>Genomic characterization of underground lake bacteria from Wind Cave National Park: Insight into the archetypical LuxI/LuxR and identification of LuxR solos.</title>
        <authorList>
            <person name="Wengert P.C."/>
            <person name="Savka M.A."/>
        </authorList>
    </citation>
    <scope>NUCLEOTIDE SEQUENCE [LARGE SCALE GENOMIC DNA]</scope>
    <source>
        <strain evidence="1 2">SD316</strain>
    </source>
</reference>
<organism evidence="1 2">
    <name type="scientific">Brucella pituitosa</name>
    <dbReference type="NCBI Taxonomy" id="571256"/>
    <lineage>
        <taxon>Bacteria</taxon>
        <taxon>Pseudomonadati</taxon>
        <taxon>Pseudomonadota</taxon>
        <taxon>Alphaproteobacteria</taxon>
        <taxon>Hyphomicrobiales</taxon>
        <taxon>Brucellaceae</taxon>
        <taxon>Brucella/Ochrobactrum group</taxon>
        <taxon>Brucella</taxon>
    </lineage>
</organism>
<protein>
    <recommendedName>
        <fullName evidence="3">PD-(D/E)XK endonuclease-like domain-containing protein</fullName>
    </recommendedName>
</protein>
<proteinExistence type="predicted"/>
<keyword evidence="2" id="KW-1185">Reference proteome</keyword>